<evidence type="ECO:0000313" key="3">
    <source>
        <dbReference type="Proteomes" id="UP001458880"/>
    </source>
</evidence>
<gene>
    <name evidence="2" type="ORF">QE152_g41497</name>
</gene>
<proteinExistence type="predicted"/>
<evidence type="ECO:0000256" key="1">
    <source>
        <dbReference type="SAM" id="MobiDB-lite"/>
    </source>
</evidence>
<feature type="region of interest" description="Disordered" evidence="1">
    <location>
        <begin position="1"/>
        <end position="54"/>
    </location>
</feature>
<protein>
    <submittedName>
        <fullName evidence="2">Uncharacterized protein</fullName>
    </submittedName>
</protein>
<accession>A0AAW1G9T8</accession>
<evidence type="ECO:0000313" key="2">
    <source>
        <dbReference type="EMBL" id="KAK9659885.1"/>
    </source>
</evidence>
<reference evidence="2 3" key="1">
    <citation type="journal article" date="2024" name="BMC Genomics">
        <title>De novo assembly and annotation of Popillia japonica's genome with initial clues to its potential as an invasive pest.</title>
        <authorList>
            <person name="Cucini C."/>
            <person name="Boschi S."/>
            <person name="Funari R."/>
            <person name="Cardaioli E."/>
            <person name="Iannotti N."/>
            <person name="Marturano G."/>
            <person name="Paoli F."/>
            <person name="Bruttini M."/>
            <person name="Carapelli A."/>
            <person name="Frati F."/>
            <person name="Nardi F."/>
        </authorList>
    </citation>
    <scope>NUCLEOTIDE SEQUENCE [LARGE SCALE GENOMIC DNA]</scope>
    <source>
        <strain evidence="2">DMR45628</strain>
    </source>
</reference>
<dbReference type="AlphaFoldDB" id="A0AAW1G9T8"/>
<sequence length="86" mass="9616">MEDNFQTFQKGLQSEQSDDASVQDNFQTFQKGLQSEQSDDASVQSEQSDDASVQVSNTQILNTLSGVLKQNSELIQMMQQLQLNGR</sequence>
<keyword evidence="3" id="KW-1185">Reference proteome</keyword>
<comment type="caution">
    <text evidence="2">The sequence shown here is derived from an EMBL/GenBank/DDBJ whole genome shotgun (WGS) entry which is preliminary data.</text>
</comment>
<dbReference type="EMBL" id="JASPKY010004396">
    <property type="protein sequence ID" value="KAK9659885.1"/>
    <property type="molecule type" value="Genomic_DNA"/>
</dbReference>
<dbReference type="Proteomes" id="UP001458880">
    <property type="component" value="Unassembled WGS sequence"/>
</dbReference>
<organism evidence="2 3">
    <name type="scientific">Popillia japonica</name>
    <name type="common">Japanese beetle</name>
    <dbReference type="NCBI Taxonomy" id="7064"/>
    <lineage>
        <taxon>Eukaryota</taxon>
        <taxon>Metazoa</taxon>
        <taxon>Ecdysozoa</taxon>
        <taxon>Arthropoda</taxon>
        <taxon>Hexapoda</taxon>
        <taxon>Insecta</taxon>
        <taxon>Pterygota</taxon>
        <taxon>Neoptera</taxon>
        <taxon>Endopterygota</taxon>
        <taxon>Coleoptera</taxon>
        <taxon>Polyphaga</taxon>
        <taxon>Scarabaeiformia</taxon>
        <taxon>Scarabaeidae</taxon>
        <taxon>Rutelinae</taxon>
        <taxon>Popillia</taxon>
    </lineage>
</organism>
<name>A0AAW1G9T8_POPJA</name>